<feature type="compositionally biased region" description="Low complexity" evidence="1">
    <location>
        <begin position="112"/>
        <end position="125"/>
    </location>
</feature>
<protein>
    <submittedName>
        <fullName evidence="2">Uncharacterized protein</fullName>
    </submittedName>
</protein>
<evidence type="ECO:0000313" key="3">
    <source>
        <dbReference type="Proteomes" id="UP000800040"/>
    </source>
</evidence>
<feature type="region of interest" description="Disordered" evidence="1">
    <location>
        <begin position="54"/>
        <end position="125"/>
    </location>
</feature>
<dbReference type="AlphaFoldDB" id="A0A6A5K8B3"/>
<feature type="region of interest" description="Disordered" evidence="1">
    <location>
        <begin position="137"/>
        <end position="159"/>
    </location>
</feature>
<accession>A0A6A5K8B3</accession>
<dbReference type="Proteomes" id="UP000800040">
    <property type="component" value="Unassembled WGS sequence"/>
</dbReference>
<keyword evidence="3" id="KW-1185">Reference proteome</keyword>
<gene>
    <name evidence="2" type="ORF">BDW02DRAFT_375731</name>
</gene>
<organism evidence="2 3">
    <name type="scientific">Decorospora gaudefroyi</name>
    <dbReference type="NCBI Taxonomy" id="184978"/>
    <lineage>
        <taxon>Eukaryota</taxon>
        <taxon>Fungi</taxon>
        <taxon>Dikarya</taxon>
        <taxon>Ascomycota</taxon>
        <taxon>Pezizomycotina</taxon>
        <taxon>Dothideomycetes</taxon>
        <taxon>Pleosporomycetidae</taxon>
        <taxon>Pleosporales</taxon>
        <taxon>Pleosporineae</taxon>
        <taxon>Pleosporaceae</taxon>
        <taxon>Decorospora</taxon>
    </lineage>
</organism>
<evidence type="ECO:0000313" key="2">
    <source>
        <dbReference type="EMBL" id="KAF1833558.1"/>
    </source>
</evidence>
<dbReference type="EMBL" id="ML975316">
    <property type="protein sequence ID" value="KAF1833558.1"/>
    <property type="molecule type" value="Genomic_DNA"/>
</dbReference>
<reference evidence="2" key="1">
    <citation type="submission" date="2020-01" db="EMBL/GenBank/DDBJ databases">
        <authorList>
            <consortium name="DOE Joint Genome Institute"/>
            <person name="Haridas S."/>
            <person name="Albert R."/>
            <person name="Binder M."/>
            <person name="Bloem J."/>
            <person name="Labutti K."/>
            <person name="Salamov A."/>
            <person name="Andreopoulos B."/>
            <person name="Baker S.E."/>
            <person name="Barry K."/>
            <person name="Bills G."/>
            <person name="Bluhm B.H."/>
            <person name="Cannon C."/>
            <person name="Castanera R."/>
            <person name="Culley D.E."/>
            <person name="Daum C."/>
            <person name="Ezra D."/>
            <person name="Gonzalez J.B."/>
            <person name="Henrissat B."/>
            <person name="Kuo A."/>
            <person name="Liang C."/>
            <person name="Lipzen A."/>
            <person name="Lutzoni F."/>
            <person name="Magnuson J."/>
            <person name="Mondo S."/>
            <person name="Nolan M."/>
            <person name="Ohm R."/>
            <person name="Pangilinan J."/>
            <person name="Park H.-J."/>
            <person name="Ramirez L."/>
            <person name="Alfaro M."/>
            <person name="Sun H."/>
            <person name="Tritt A."/>
            <person name="Yoshinaga Y."/>
            <person name="Zwiers L.-H."/>
            <person name="Turgeon B.G."/>
            <person name="Goodwin S.B."/>
            <person name="Spatafora J.W."/>
            <person name="Crous P.W."/>
            <person name="Grigoriev I.V."/>
        </authorList>
    </citation>
    <scope>NUCLEOTIDE SEQUENCE</scope>
    <source>
        <strain evidence="2">P77</strain>
    </source>
</reference>
<feature type="compositionally biased region" description="Basic residues" evidence="1">
    <location>
        <begin position="148"/>
        <end position="159"/>
    </location>
</feature>
<sequence>MCAQLTSGERLSRLSGDSCLEQTEQRRGRAAKGQRSASWALVLAWEVRVWERVRRGSDGRRAPGTPTVDVTGESDGQATATGRAEAASEGRMRRARGRPGPCDKIDCRVCGRESSAGGRRGSLSSANFSSLRWCSKKEADSPRYPVHSPHHRPRSGPKE</sequence>
<name>A0A6A5K8B3_9PLEO</name>
<feature type="compositionally biased region" description="Basic and acidic residues" evidence="1">
    <location>
        <begin position="101"/>
        <end position="111"/>
    </location>
</feature>
<proteinExistence type="predicted"/>
<evidence type="ECO:0000256" key="1">
    <source>
        <dbReference type="SAM" id="MobiDB-lite"/>
    </source>
</evidence>